<dbReference type="GeneID" id="90076313"/>
<dbReference type="GO" id="GO:0005886">
    <property type="term" value="C:plasma membrane"/>
    <property type="evidence" value="ECO:0007669"/>
    <property type="project" value="TreeGrafter"/>
</dbReference>
<name>A0AAV5QUY9_9ASCO</name>
<feature type="transmembrane region" description="Helical" evidence="6">
    <location>
        <begin position="217"/>
        <end position="236"/>
    </location>
</feature>
<evidence type="ECO:0000256" key="1">
    <source>
        <dbReference type="ARBA" id="ARBA00004141"/>
    </source>
</evidence>
<feature type="transmembrane region" description="Helical" evidence="6">
    <location>
        <begin position="364"/>
        <end position="386"/>
    </location>
</feature>
<dbReference type="InterPro" id="IPR020846">
    <property type="entry name" value="MFS_dom"/>
</dbReference>
<dbReference type="InterPro" id="IPR005828">
    <property type="entry name" value="MFS_sugar_transport-like"/>
</dbReference>
<keyword evidence="3 6" id="KW-1133">Transmembrane helix</keyword>
<dbReference type="PANTHER" id="PTHR23508">
    <property type="entry name" value="CARBOXYLIC ACID TRANSPORTER PROTEIN HOMOLOG"/>
    <property type="match status" value="1"/>
</dbReference>
<feature type="domain" description="Major facilitator superfamily (MFS) profile" evidence="7">
    <location>
        <begin position="60"/>
        <end position="466"/>
    </location>
</feature>
<dbReference type="GO" id="GO:0035879">
    <property type="term" value="P:plasma membrane lactate transport"/>
    <property type="evidence" value="ECO:0007669"/>
    <property type="project" value="TreeGrafter"/>
</dbReference>
<feature type="transmembrane region" description="Helical" evidence="6">
    <location>
        <begin position="125"/>
        <end position="144"/>
    </location>
</feature>
<evidence type="ECO:0000313" key="8">
    <source>
        <dbReference type="EMBL" id="GMM38324.1"/>
    </source>
</evidence>
<evidence type="ECO:0000313" key="9">
    <source>
        <dbReference type="Proteomes" id="UP001360560"/>
    </source>
</evidence>
<accession>A0AAV5QUY9</accession>
<evidence type="ECO:0000256" key="3">
    <source>
        <dbReference type="ARBA" id="ARBA00022989"/>
    </source>
</evidence>
<feature type="transmembrane region" description="Helical" evidence="6">
    <location>
        <begin position="443"/>
        <end position="462"/>
    </location>
</feature>
<keyword evidence="2 6" id="KW-0812">Transmembrane</keyword>
<dbReference type="Gene3D" id="1.20.1250.20">
    <property type="entry name" value="MFS general substrate transporter like domains"/>
    <property type="match status" value="2"/>
</dbReference>
<evidence type="ECO:0000259" key="7">
    <source>
        <dbReference type="PROSITE" id="PS50850"/>
    </source>
</evidence>
<protein>
    <recommendedName>
        <fullName evidence="7">Major facilitator superfamily (MFS) profile domain-containing protein</fullName>
    </recommendedName>
</protein>
<dbReference type="GO" id="GO:0015355">
    <property type="term" value="F:secondary active monocarboxylate transmembrane transporter activity"/>
    <property type="evidence" value="ECO:0007669"/>
    <property type="project" value="TreeGrafter"/>
</dbReference>
<feature type="transmembrane region" description="Helical" evidence="6">
    <location>
        <begin position="341"/>
        <end position="358"/>
    </location>
</feature>
<dbReference type="PROSITE" id="PS50850">
    <property type="entry name" value="MFS"/>
    <property type="match status" value="1"/>
</dbReference>
<feature type="transmembrane region" description="Helical" evidence="6">
    <location>
        <begin position="183"/>
        <end position="205"/>
    </location>
</feature>
<dbReference type="SUPFAM" id="SSF103473">
    <property type="entry name" value="MFS general substrate transporter"/>
    <property type="match status" value="1"/>
</dbReference>
<evidence type="ECO:0000256" key="4">
    <source>
        <dbReference type="ARBA" id="ARBA00023136"/>
    </source>
</evidence>
<feature type="compositionally biased region" description="Basic and acidic residues" evidence="5">
    <location>
        <begin position="472"/>
        <end position="494"/>
    </location>
</feature>
<gene>
    <name evidence="8" type="ORF">DASC09_056630</name>
</gene>
<dbReference type="InterPro" id="IPR036259">
    <property type="entry name" value="MFS_trans_sf"/>
</dbReference>
<feature type="transmembrane region" description="Helical" evidence="6">
    <location>
        <begin position="150"/>
        <end position="171"/>
    </location>
</feature>
<feature type="region of interest" description="Disordered" evidence="5">
    <location>
        <begin position="472"/>
        <end position="501"/>
    </location>
</feature>
<evidence type="ECO:0000256" key="2">
    <source>
        <dbReference type="ARBA" id="ARBA00022692"/>
    </source>
</evidence>
<feature type="transmembrane region" description="Helical" evidence="6">
    <location>
        <begin position="271"/>
        <end position="292"/>
    </location>
</feature>
<dbReference type="AlphaFoldDB" id="A0AAV5QUY9"/>
<dbReference type="CDD" id="cd17316">
    <property type="entry name" value="MFS_SV2_like"/>
    <property type="match status" value="1"/>
</dbReference>
<feature type="transmembrane region" description="Helical" evidence="6">
    <location>
        <begin position="96"/>
        <end position="118"/>
    </location>
</feature>
<reference evidence="8 9" key="1">
    <citation type="journal article" date="2023" name="Elife">
        <title>Identification of key yeast species and microbe-microbe interactions impacting larval growth of Drosophila in the wild.</title>
        <authorList>
            <person name="Mure A."/>
            <person name="Sugiura Y."/>
            <person name="Maeda R."/>
            <person name="Honda K."/>
            <person name="Sakurai N."/>
            <person name="Takahashi Y."/>
            <person name="Watada M."/>
            <person name="Katoh T."/>
            <person name="Gotoh A."/>
            <person name="Gotoh Y."/>
            <person name="Taniguchi I."/>
            <person name="Nakamura K."/>
            <person name="Hayashi T."/>
            <person name="Katayama T."/>
            <person name="Uemura T."/>
            <person name="Hattori Y."/>
        </authorList>
    </citation>
    <scope>NUCLEOTIDE SEQUENCE [LARGE SCALE GENOMIC DNA]</scope>
    <source>
        <strain evidence="8 9">SC-9</strain>
    </source>
</reference>
<dbReference type="RefSeq" id="XP_064855320.1">
    <property type="nucleotide sequence ID" value="XM_064999248.1"/>
</dbReference>
<proteinExistence type="predicted"/>
<dbReference type="EMBL" id="BTFZ01000019">
    <property type="protein sequence ID" value="GMM38324.1"/>
    <property type="molecule type" value="Genomic_DNA"/>
</dbReference>
<organism evidence="8 9">
    <name type="scientific">Saccharomycopsis crataegensis</name>
    <dbReference type="NCBI Taxonomy" id="43959"/>
    <lineage>
        <taxon>Eukaryota</taxon>
        <taxon>Fungi</taxon>
        <taxon>Dikarya</taxon>
        <taxon>Ascomycota</taxon>
        <taxon>Saccharomycotina</taxon>
        <taxon>Saccharomycetes</taxon>
        <taxon>Saccharomycopsidaceae</taxon>
        <taxon>Saccharomycopsis</taxon>
    </lineage>
</organism>
<evidence type="ECO:0000256" key="5">
    <source>
        <dbReference type="SAM" id="MobiDB-lite"/>
    </source>
</evidence>
<dbReference type="Pfam" id="PF00083">
    <property type="entry name" value="Sugar_tr"/>
    <property type="match status" value="1"/>
</dbReference>
<dbReference type="PANTHER" id="PTHR23508:SF10">
    <property type="entry name" value="CARBOXYLIC ACID TRANSPORTER PROTEIN HOMOLOG"/>
    <property type="match status" value="1"/>
</dbReference>
<keyword evidence="4 6" id="KW-0472">Membrane</keyword>
<sequence>MPSAYQKALDGPKFKSSVIKHYAITRFTNLIPRKEHLVFDSYFWNPFKPLTQLNARQWNLFFAGFWCWTWDAFDYFSVSLNVSALAEQFDVKTADVTWGITLVLMLRSVGAAFFGILSDRYGRRIPLAASMICLTILQIGLGFVNTYQQFLGVRAMFGIFMGGIFGPAYAIALENAPDTAHGILSGIFQEGYAFGYLLVVCFQRAITDNSSHSWRALFWFSAGPSVLFAIWVLLVGESDSYLRHVQLMNTSSNENASKRFINQGKMAFKRYWVVCIYLVLLMTGFNFSSHGSQDLYPTLLTKQLGYGVDRSTVTNSVANLGAIAGGLLFGHLSNYIGRRMAIIICCIGGGAMIYPWAFVRNSGINAGVFFLQFFVQGAWGVAPIVLAELSPPEFRSFVGGLAYQLGNLVSSASSTIEATIGERFPIYDADGQKKEGVYNYSKVMAIFMGCVFGYLLLITFVGPENIHADLSYKDEENDNEKNDDSNSLDVKGDDTEYLETV</sequence>
<dbReference type="Proteomes" id="UP001360560">
    <property type="component" value="Unassembled WGS sequence"/>
</dbReference>
<comment type="caution">
    <text evidence="8">The sequence shown here is derived from an EMBL/GenBank/DDBJ whole genome shotgun (WGS) entry which is preliminary data.</text>
</comment>
<evidence type="ECO:0000256" key="6">
    <source>
        <dbReference type="SAM" id="Phobius"/>
    </source>
</evidence>
<keyword evidence="9" id="KW-1185">Reference proteome</keyword>
<comment type="subcellular location">
    <subcellularLocation>
        <location evidence="1">Membrane</location>
        <topology evidence="1">Multi-pass membrane protein</topology>
    </subcellularLocation>
</comment>